<dbReference type="Proteomes" id="UP001270362">
    <property type="component" value="Unassembled WGS sequence"/>
</dbReference>
<evidence type="ECO:0000313" key="3">
    <source>
        <dbReference type="Proteomes" id="UP001270362"/>
    </source>
</evidence>
<name>A0AAE1CAP5_9PEZI</name>
<reference evidence="2" key="2">
    <citation type="submission" date="2023-06" db="EMBL/GenBank/DDBJ databases">
        <authorList>
            <consortium name="Lawrence Berkeley National Laboratory"/>
            <person name="Haridas S."/>
            <person name="Hensen N."/>
            <person name="Bonometti L."/>
            <person name="Westerberg I."/>
            <person name="Brannstrom I.O."/>
            <person name="Guillou S."/>
            <person name="Cros-Aarteil S."/>
            <person name="Calhoun S."/>
            <person name="Kuo A."/>
            <person name="Mondo S."/>
            <person name="Pangilinan J."/>
            <person name="Riley R."/>
            <person name="Labutti K."/>
            <person name="Andreopoulos B."/>
            <person name="Lipzen A."/>
            <person name="Chen C."/>
            <person name="Yanf M."/>
            <person name="Daum C."/>
            <person name="Ng V."/>
            <person name="Clum A."/>
            <person name="Steindorff A."/>
            <person name="Ohm R."/>
            <person name="Martin F."/>
            <person name="Silar P."/>
            <person name="Natvig D."/>
            <person name="Lalanne C."/>
            <person name="Gautier V."/>
            <person name="Ament-Velasquez S.L."/>
            <person name="Kruys A."/>
            <person name="Hutchinson M.I."/>
            <person name="Powell A.J."/>
            <person name="Barry K."/>
            <person name="Miller A.N."/>
            <person name="Grigoriev I.V."/>
            <person name="Debuchy R."/>
            <person name="Gladieux P."/>
            <person name="Thoren M.H."/>
            <person name="Johannesson H."/>
        </authorList>
    </citation>
    <scope>NUCLEOTIDE SEQUENCE</scope>
    <source>
        <strain evidence="2">CBS 314.62</strain>
    </source>
</reference>
<evidence type="ECO:0000256" key="1">
    <source>
        <dbReference type="SAM" id="Phobius"/>
    </source>
</evidence>
<feature type="transmembrane region" description="Helical" evidence="1">
    <location>
        <begin position="121"/>
        <end position="147"/>
    </location>
</feature>
<feature type="transmembrane region" description="Helical" evidence="1">
    <location>
        <begin position="54"/>
        <end position="79"/>
    </location>
</feature>
<accession>A0AAE1CAP5</accession>
<proteinExistence type="predicted"/>
<organism evidence="2 3">
    <name type="scientific">Podospora appendiculata</name>
    <dbReference type="NCBI Taxonomy" id="314037"/>
    <lineage>
        <taxon>Eukaryota</taxon>
        <taxon>Fungi</taxon>
        <taxon>Dikarya</taxon>
        <taxon>Ascomycota</taxon>
        <taxon>Pezizomycotina</taxon>
        <taxon>Sordariomycetes</taxon>
        <taxon>Sordariomycetidae</taxon>
        <taxon>Sordariales</taxon>
        <taxon>Podosporaceae</taxon>
        <taxon>Podospora</taxon>
    </lineage>
</organism>
<keyword evidence="1" id="KW-0472">Membrane</keyword>
<evidence type="ECO:0000313" key="2">
    <source>
        <dbReference type="EMBL" id="KAK3685742.1"/>
    </source>
</evidence>
<feature type="transmembrane region" description="Helical" evidence="1">
    <location>
        <begin position="159"/>
        <end position="177"/>
    </location>
</feature>
<gene>
    <name evidence="2" type="ORF">B0T22DRAFT_227915</name>
</gene>
<dbReference type="EMBL" id="JAULSO010000003">
    <property type="protein sequence ID" value="KAK3685742.1"/>
    <property type="molecule type" value="Genomic_DNA"/>
</dbReference>
<keyword evidence="1" id="KW-1133">Transmembrane helix</keyword>
<protein>
    <submittedName>
        <fullName evidence="2">Uncharacterized protein</fullName>
    </submittedName>
</protein>
<reference evidence="2" key="1">
    <citation type="journal article" date="2023" name="Mol. Phylogenet. Evol.">
        <title>Genome-scale phylogeny and comparative genomics of the fungal order Sordariales.</title>
        <authorList>
            <person name="Hensen N."/>
            <person name="Bonometti L."/>
            <person name="Westerberg I."/>
            <person name="Brannstrom I.O."/>
            <person name="Guillou S."/>
            <person name="Cros-Aarteil S."/>
            <person name="Calhoun S."/>
            <person name="Haridas S."/>
            <person name="Kuo A."/>
            <person name="Mondo S."/>
            <person name="Pangilinan J."/>
            <person name="Riley R."/>
            <person name="LaButti K."/>
            <person name="Andreopoulos B."/>
            <person name="Lipzen A."/>
            <person name="Chen C."/>
            <person name="Yan M."/>
            <person name="Daum C."/>
            <person name="Ng V."/>
            <person name="Clum A."/>
            <person name="Steindorff A."/>
            <person name="Ohm R.A."/>
            <person name="Martin F."/>
            <person name="Silar P."/>
            <person name="Natvig D.O."/>
            <person name="Lalanne C."/>
            <person name="Gautier V."/>
            <person name="Ament-Velasquez S.L."/>
            <person name="Kruys A."/>
            <person name="Hutchinson M.I."/>
            <person name="Powell A.J."/>
            <person name="Barry K."/>
            <person name="Miller A.N."/>
            <person name="Grigoriev I.V."/>
            <person name="Debuchy R."/>
            <person name="Gladieux P."/>
            <person name="Hiltunen Thoren M."/>
            <person name="Johannesson H."/>
        </authorList>
    </citation>
    <scope>NUCLEOTIDE SEQUENCE</scope>
    <source>
        <strain evidence="2">CBS 314.62</strain>
    </source>
</reference>
<sequence length="200" mass="22400">MSYVCHLIPGCFYCRSTLVHGLFYPNYVQHRPAVSNLSCIYIYPLFRYQGLADWMAAAAAAAALFTALHPVFSLVSPFLPLRIEQLRGRLHGAIQVAIQRKNGNRIGIFDRRRILSTATMAGFEGGMLVCEMGGFTVCASFWILVIVRVVWANPDFDRYNMIVAVFFFFLFLFGYSFSSMGAGRMLDAGWLLPLLPSTAS</sequence>
<keyword evidence="3" id="KW-1185">Reference proteome</keyword>
<keyword evidence="1" id="KW-0812">Transmembrane</keyword>
<dbReference type="AlphaFoldDB" id="A0AAE1CAP5"/>
<comment type="caution">
    <text evidence="2">The sequence shown here is derived from an EMBL/GenBank/DDBJ whole genome shotgun (WGS) entry which is preliminary data.</text>
</comment>